<dbReference type="Proteomes" id="UP000054047">
    <property type="component" value="Unassembled WGS sequence"/>
</dbReference>
<accession>A0A0C2FEB3</accession>
<evidence type="ECO:0000313" key="2">
    <source>
        <dbReference type="Proteomes" id="UP000054047"/>
    </source>
</evidence>
<protein>
    <submittedName>
        <fullName evidence="1">Uncharacterized protein</fullName>
    </submittedName>
</protein>
<gene>
    <name evidence="1" type="ORF">ANCDUO_24941</name>
</gene>
<keyword evidence="2" id="KW-1185">Reference proteome</keyword>
<proteinExistence type="predicted"/>
<sequence length="141" mass="16029">MKCDAQAIMSATAGNTPQAFMCGPAKIWESSDIRIATDKCKAMPKAPEWELDPVHLVPPSDWESKDMPRAIKQYMEYEWSLSSYTNECGEDNPLKIVPVYFWPGDQVDLPCLMCELAFVFNGKMKMWGKATNILKFLENPK</sequence>
<feature type="non-terminal residue" evidence="1">
    <location>
        <position position="141"/>
    </location>
</feature>
<dbReference type="OrthoDB" id="5856915at2759"/>
<dbReference type="AlphaFoldDB" id="A0A0C2FEB3"/>
<evidence type="ECO:0000313" key="1">
    <source>
        <dbReference type="EMBL" id="KIH45024.1"/>
    </source>
</evidence>
<dbReference type="EMBL" id="KN774287">
    <property type="protein sequence ID" value="KIH45024.1"/>
    <property type="molecule type" value="Genomic_DNA"/>
</dbReference>
<name>A0A0C2FEB3_9BILA</name>
<reference evidence="1 2" key="1">
    <citation type="submission" date="2013-12" db="EMBL/GenBank/DDBJ databases">
        <title>Draft genome of the parsitic nematode Ancylostoma duodenale.</title>
        <authorList>
            <person name="Mitreva M."/>
        </authorList>
    </citation>
    <scope>NUCLEOTIDE SEQUENCE [LARGE SCALE GENOMIC DNA]</scope>
    <source>
        <strain evidence="1 2">Zhejiang</strain>
    </source>
</reference>
<organism evidence="1 2">
    <name type="scientific">Ancylostoma duodenale</name>
    <dbReference type="NCBI Taxonomy" id="51022"/>
    <lineage>
        <taxon>Eukaryota</taxon>
        <taxon>Metazoa</taxon>
        <taxon>Ecdysozoa</taxon>
        <taxon>Nematoda</taxon>
        <taxon>Chromadorea</taxon>
        <taxon>Rhabditida</taxon>
        <taxon>Rhabditina</taxon>
        <taxon>Rhabditomorpha</taxon>
        <taxon>Strongyloidea</taxon>
        <taxon>Ancylostomatidae</taxon>
        <taxon>Ancylostomatinae</taxon>
        <taxon>Ancylostoma</taxon>
    </lineage>
</organism>